<dbReference type="Proteomes" id="UP000324222">
    <property type="component" value="Unassembled WGS sequence"/>
</dbReference>
<proteinExistence type="predicted"/>
<evidence type="ECO:0000313" key="1">
    <source>
        <dbReference type="EMBL" id="MPC16946.1"/>
    </source>
</evidence>
<comment type="caution">
    <text evidence="1">The sequence shown here is derived from an EMBL/GenBank/DDBJ whole genome shotgun (WGS) entry which is preliminary data.</text>
</comment>
<keyword evidence="2" id="KW-1185">Reference proteome</keyword>
<accession>A0A5B7D6Y7</accession>
<name>A0A5B7D6Y7_PORTR</name>
<gene>
    <name evidence="1" type="ORF">E2C01_009789</name>
</gene>
<organism evidence="1 2">
    <name type="scientific">Portunus trituberculatus</name>
    <name type="common">Swimming crab</name>
    <name type="synonym">Neptunus trituberculatus</name>
    <dbReference type="NCBI Taxonomy" id="210409"/>
    <lineage>
        <taxon>Eukaryota</taxon>
        <taxon>Metazoa</taxon>
        <taxon>Ecdysozoa</taxon>
        <taxon>Arthropoda</taxon>
        <taxon>Crustacea</taxon>
        <taxon>Multicrustacea</taxon>
        <taxon>Malacostraca</taxon>
        <taxon>Eumalacostraca</taxon>
        <taxon>Eucarida</taxon>
        <taxon>Decapoda</taxon>
        <taxon>Pleocyemata</taxon>
        <taxon>Brachyura</taxon>
        <taxon>Eubrachyura</taxon>
        <taxon>Portunoidea</taxon>
        <taxon>Portunidae</taxon>
        <taxon>Portuninae</taxon>
        <taxon>Portunus</taxon>
    </lineage>
</organism>
<evidence type="ECO:0000313" key="2">
    <source>
        <dbReference type="Proteomes" id="UP000324222"/>
    </source>
</evidence>
<protein>
    <submittedName>
        <fullName evidence="1">Uncharacterized protein</fullName>
    </submittedName>
</protein>
<sequence length="122" mass="13180">MEEDEEEMRNGGGIGGAKISVPFNLNYLSSLYSDTMMRQGLVNFSHGFWASLATASRAASSAASSRPLNKPLASNDMPRPGGIASFMRLPVQGDTKGLFVVIRDIFSSVSKGLWCRVQSESM</sequence>
<dbReference type="EMBL" id="VSRR010000550">
    <property type="protein sequence ID" value="MPC16946.1"/>
    <property type="molecule type" value="Genomic_DNA"/>
</dbReference>
<reference evidence="1 2" key="1">
    <citation type="submission" date="2019-05" db="EMBL/GenBank/DDBJ databases">
        <title>Another draft genome of Portunus trituberculatus and its Hox gene families provides insights of decapod evolution.</title>
        <authorList>
            <person name="Jeong J.-H."/>
            <person name="Song I."/>
            <person name="Kim S."/>
            <person name="Choi T."/>
            <person name="Kim D."/>
            <person name="Ryu S."/>
            <person name="Kim W."/>
        </authorList>
    </citation>
    <scope>NUCLEOTIDE SEQUENCE [LARGE SCALE GENOMIC DNA]</scope>
    <source>
        <tissue evidence="1">Muscle</tissue>
    </source>
</reference>
<dbReference type="AlphaFoldDB" id="A0A5B7D6Y7"/>
<dbReference type="OrthoDB" id="9992747at2759"/>